<name>A0ACC6TVK4_9BURK</name>
<sequence>MAAHLHSQQLAPLEYPLRSANRSRAWLQSIALASALLSGVALMPCAHAQNNNAAPGNGAKAAAEAKNNANGAPPKKTAAQRTQEDTQRLLGGPNASLGGYEMDGATPDSERESLLNSERMRVAKPNAQGAGGPAVAGGNEGNGANGGAAGGKGAANAVAIKRPARGGAAAANVGANGGAANGAVGAVGGVAGPAGAAGQRGGAAPPGDAGVAANAVYGNPYINKGGRDIYRSPW</sequence>
<evidence type="ECO:0000313" key="1">
    <source>
        <dbReference type="EMBL" id="MEX3931369.1"/>
    </source>
</evidence>
<accession>A0ACC6TVK4</accession>
<organism evidence="1 2">
    <name type="scientific">Paraburkholderia phymatum</name>
    <dbReference type="NCBI Taxonomy" id="148447"/>
    <lineage>
        <taxon>Bacteria</taxon>
        <taxon>Pseudomonadati</taxon>
        <taxon>Pseudomonadota</taxon>
        <taxon>Betaproteobacteria</taxon>
        <taxon>Burkholderiales</taxon>
        <taxon>Burkholderiaceae</taxon>
        <taxon>Paraburkholderia</taxon>
    </lineage>
</organism>
<evidence type="ECO:0000313" key="2">
    <source>
        <dbReference type="Proteomes" id="UP001558850"/>
    </source>
</evidence>
<proteinExistence type="predicted"/>
<protein>
    <submittedName>
        <fullName evidence="1">Uncharacterized protein</fullName>
    </submittedName>
</protein>
<reference evidence="1" key="1">
    <citation type="submission" date="2024-07" db="EMBL/GenBank/DDBJ databases">
        <title>A survey of Mimosa microsymbionts across Brazilian biomes reveals a high diversity of Paraburkholderia nodulating endemic species, but also that Cupriavidus is common as a symbiont of widespread species.</title>
        <authorList>
            <person name="Rouws L."/>
            <person name="Barauna A."/>
            <person name="Beukes C."/>
            <person name="Rouws J.R.C."/>
            <person name="De Faria S.M."/>
            <person name="Gross E."/>
            <person name="Bueno Dos Reis Junior F."/>
            <person name="Simon M.F."/>
            <person name="Maluk M."/>
            <person name="Odee D.W."/>
            <person name="Kenicer G."/>
            <person name="Young J.P.W."/>
            <person name="Reis V.M."/>
            <person name="Zilli J."/>
            <person name="James E.K."/>
        </authorList>
    </citation>
    <scope>NUCLEOTIDE SEQUENCE</scope>
    <source>
        <strain evidence="1">EG181B</strain>
    </source>
</reference>
<dbReference type="Proteomes" id="UP001558850">
    <property type="component" value="Unassembled WGS sequence"/>
</dbReference>
<keyword evidence="2" id="KW-1185">Reference proteome</keyword>
<comment type="caution">
    <text evidence="1">The sequence shown here is derived from an EMBL/GenBank/DDBJ whole genome shotgun (WGS) entry which is preliminary data.</text>
</comment>
<dbReference type="EMBL" id="JBFRCH010000002">
    <property type="protein sequence ID" value="MEX3931369.1"/>
    <property type="molecule type" value="Genomic_DNA"/>
</dbReference>
<gene>
    <name evidence="1" type="ORF">AB4Y32_06035</name>
</gene>